<evidence type="ECO:0000313" key="3">
    <source>
        <dbReference type="EMBL" id="AKT42976.1"/>
    </source>
</evidence>
<feature type="domain" description="DUF2169" evidence="2">
    <location>
        <begin position="36"/>
        <end position="301"/>
    </location>
</feature>
<dbReference type="AlphaFoldDB" id="A0A0K1EQ51"/>
<sequence>MIGVGDSWPVRIGEVGDVATTFATVVWRVHGADEIRVSVIVKATLTIVPEGEMVPREADGLVVQEAHHHADSHCSLRAGSDLAPYLGQAELLVTGHAYAASGTHTSVAGARVVVHREGQVLLSKTISVYGDRTLDRGGHPTEPSFYQRIPLIYERAAWHPEVNPIGVDPRQGVPNLVHATDPSIPACFGPLARHWPVRRRLLGNLDPRQLDGTRLEFPQGFMWEYYQVAPPDQRLDFLHGTEGILLGGMHPTLPMVRSRLPGVRAVACVYPDRDRDGERLPLWADTMLIDTDRQTCSLVWRGNFAVTDEAALRTARVRVGVELPDRPVTFPGELGIPRSYTSFPEPHVAPEAEGGPSEQEQAEYQVADGVGAQDGHQDQRQAEYQLDEYPAQGHLQEQGEELEAVELAEVEPEQDIEELNADALEAVDDEAVDDEAVELLEEATIEPAEEAPVEPQGTLGDTAFTQDPEARGDEESDEDVVATQGVGFRAPPHLAPVAPQFPYSVHGDTPLPPVLPPPVIELPAGATFPEPAPDAGEDDEDAIVTPRGNNPAPAR</sequence>
<dbReference type="EMBL" id="CP012159">
    <property type="protein sequence ID" value="AKT42976.1"/>
    <property type="molecule type" value="Genomic_DNA"/>
</dbReference>
<name>A0A0K1EQ51_CHOCO</name>
<dbReference type="Pfam" id="PF09937">
    <property type="entry name" value="DUF2169"/>
    <property type="match status" value="1"/>
</dbReference>
<evidence type="ECO:0000259" key="2">
    <source>
        <dbReference type="Pfam" id="PF09937"/>
    </source>
</evidence>
<keyword evidence="4" id="KW-1185">Reference proteome</keyword>
<dbReference type="RefSeq" id="WP_050434520.1">
    <property type="nucleotide sequence ID" value="NZ_CP012159.1"/>
</dbReference>
<proteinExistence type="predicted"/>
<dbReference type="Proteomes" id="UP000067626">
    <property type="component" value="Chromosome"/>
</dbReference>
<dbReference type="OrthoDB" id="5516327at2"/>
<dbReference type="KEGG" id="ccro:CMC5_072040"/>
<gene>
    <name evidence="3" type="ORF">CMC5_072040</name>
</gene>
<evidence type="ECO:0000313" key="4">
    <source>
        <dbReference type="Proteomes" id="UP000067626"/>
    </source>
</evidence>
<organism evidence="3 4">
    <name type="scientific">Chondromyces crocatus</name>
    <dbReference type="NCBI Taxonomy" id="52"/>
    <lineage>
        <taxon>Bacteria</taxon>
        <taxon>Pseudomonadati</taxon>
        <taxon>Myxococcota</taxon>
        <taxon>Polyangia</taxon>
        <taxon>Polyangiales</taxon>
        <taxon>Polyangiaceae</taxon>
        <taxon>Chondromyces</taxon>
    </lineage>
</organism>
<protein>
    <recommendedName>
        <fullName evidence="2">DUF2169 domain-containing protein</fullName>
    </recommendedName>
</protein>
<feature type="region of interest" description="Disordered" evidence="1">
    <location>
        <begin position="447"/>
        <end position="555"/>
    </location>
</feature>
<accession>A0A0K1EQ51</accession>
<feature type="compositionally biased region" description="Pro residues" evidence="1">
    <location>
        <begin position="510"/>
        <end position="520"/>
    </location>
</feature>
<dbReference type="InterPro" id="IPR018683">
    <property type="entry name" value="DUF2169"/>
</dbReference>
<dbReference type="STRING" id="52.CMC5_072040"/>
<evidence type="ECO:0000256" key="1">
    <source>
        <dbReference type="SAM" id="MobiDB-lite"/>
    </source>
</evidence>
<reference evidence="3 4" key="1">
    <citation type="submission" date="2015-07" db="EMBL/GenBank/DDBJ databases">
        <title>Genome analysis of myxobacterium Chondromyces crocatus Cm c5 reveals a high potential for natural compound synthesis and the genetic basis for the loss of fruiting body formation.</title>
        <authorList>
            <person name="Zaburannyi N."/>
            <person name="Bunk B."/>
            <person name="Maier J."/>
            <person name="Overmann J."/>
            <person name="Mueller R."/>
        </authorList>
    </citation>
    <scope>NUCLEOTIDE SEQUENCE [LARGE SCALE GENOMIC DNA]</scope>
    <source>
        <strain evidence="3 4">Cm c5</strain>
    </source>
</reference>